<feature type="transmembrane region" description="Helical" evidence="1">
    <location>
        <begin position="258"/>
        <end position="278"/>
    </location>
</feature>
<dbReference type="EMBL" id="JABBJF010000007">
    <property type="protein sequence ID" value="MBC1186197.1"/>
    <property type="molecule type" value="Genomic_DNA"/>
</dbReference>
<accession>A0ABR6RST5</accession>
<evidence type="ECO:0000313" key="3">
    <source>
        <dbReference type="Proteomes" id="UP000607331"/>
    </source>
</evidence>
<organism evidence="2 3">
    <name type="scientific">Kluyvera sichuanensis</name>
    <dbReference type="NCBI Taxonomy" id="2725494"/>
    <lineage>
        <taxon>Bacteria</taxon>
        <taxon>Pseudomonadati</taxon>
        <taxon>Pseudomonadota</taxon>
        <taxon>Gammaproteobacteria</taxon>
        <taxon>Enterobacterales</taxon>
        <taxon>Enterobacteriaceae</taxon>
        <taxon>Kluyvera</taxon>
    </lineage>
</organism>
<name>A0ABR6RST5_9ENTR</name>
<keyword evidence="1" id="KW-0472">Membrane</keyword>
<dbReference type="PANTHER" id="PTHR11102">
    <property type="entry name" value="SEL-1-LIKE PROTEIN"/>
    <property type="match status" value="1"/>
</dbReference>
<dbReference type="SMART" id="SM00671">
    <property type="entry name" value="SEL1"/>
    <property type="match status" value="5"/>
</dbReference>
<gene>
    <name evidence="2" type="ORF">HII27_10760</name>
</gene>
<evidence type="ECO:0000256" key="1">
    <source>
        <dbReference type="SAM" id="Phobius"/>
    </source>
</evidence>
<dbReference type="InterPro" id="IPR006597">
    <property type="entry name" value="Sel1-like"/>
</dbReference>
<sequence>MEQLKPNLISDRDYHSTYASASSGDMKAQTKLGYMYRDGDGVERDGDKAVEWLTKAANQGHTEAKFSLAYMYMDGDDVPLNYSKAIEWFTSAADDGDMDALVWIGILHQRGHGFTQDFSKAAECYSVAASKGNSYGQYNLGTSYRDGKGVPRNSDKALELLTLSADQGNELAMEALGEFYIAQRDYEKGKEYLRRAGEKGSQSALETLRKIEAVQEKHRIEDSIKKITCPFCGKTSVWKAKYCHGCTARITYEPIREYEWIGIGIGIIFAVVGISMDPNHIGRMLFYAFIIWSLSLILGKLFGKQRAMFSKD</sequence>
<keyword evidence="1" id="KW-0812">Transmembrane</keyword>
<comment type="caution">
    <text evidence="2">The sequence shown here is derived from an EMBL/GenBank/DDBJ whole genome shotgun (WGS) entry which is preliminary data.</text>
</comment>
<dbReference type="RefSeq" id="WP_185667898.1">
    <property type="nucleotide sequence ID" value="NZ_JABBJF010000007.1"/>
</dbReference>
<dbReference type="InterPro" id="IPR011990">
    <property type="entry name" value="TPR-like_helical_dom_sf"/>
</dbReference>
<proteinExistence type="predicted"/>
<dbReference type="Proteomes" id="UP000607331">
    <property type="component" value="Unassembled WGS sequence"/>
</dbReference>
<dbReference type="InterPro" id="IPR050767">
    <property type="entry name" value="Sel1_AlgK"/>
</dbReference>
<dbReference type="PANTHER" id="PTHR11102:SF160">
    <property type="entry name" value="ERAD-ASSOCIATED E3 UBIQUITIN-PROTEIN LIGASE COMPONENT HRD3"/>
    <property type="match status" value="1"/>
</dbReference>
<dbReference type="SUPFAM" id="SSF81901">
    <property type="entry name" value="HCP-like"/>
    <property type="match status" value="1"/>
</dbReference>
<keyword evidence="1" id="KW-1133">Transmembrane helix</keyword>
<reference evidence="2 3" key="1">
    <citation type="submission" date="2020-04" db="EMBL/GenBank/DDBJ databases">
        <title>The draft genome of Kluyvera sichuanensis strain SCKS090646.</title>
        <authorList>
            <person name="Wei L."/>
            <person name="Liu L."/>
            <person name="Feng Y."/>
            <person name="Zong Z."/>
        </authorList>
    </citation>
    <scope>NUCLEOTIDE SEQUENCE [LARGE SCALE GENOMIC DNA]</scope>
    <source>
        <strain evidence="2 3">090646</strain>
    </source>
</reference>
<keyword evidence="3" id="KW-1185">Reference proteome</keyword>
<evidence type="ECO:0008006" key="4">
    <source>
        <dbReference type="Google" id="ProtNLM"/>
    </source>
</evidence>
<evidence type="ECO:0000313" key="2">
    <source>
        <dbReference type="EMBL" id="MBC1186197.1"/>
    </source>
</evidence>
<dbReference type="Pfam" id="PF08238">
    <property type="entry name" value="Sel1"/>
    <property type="match status" value="5"/>
</dbReference>
<protein>
    <recommendedName>
        <fullName evidence="4">Sel1 repeat family protein</fullName>
    </recommendedName>
</protein>
<feature type="transmembrane region" description="Helical" evidence="1">
    <location>
        <begin position="284"/>
        <end position="303"/>
    </location>
</feature>
<dbReference type="Gene3D" id="1.25.40.10">
    <property type="entry name" value="Tetratricopeptide repeat domain"/>
    <property type="match status" value="1"/>
</dbReference>